<feature type="compositionally biased region" description="Polar residues" evidence="11">
    <location>
        <begin position="1191"/>
        <end position="1203"/>
    </location>
</feature>
<evidence type="ECO:0000256" key="4">
    <source>
        <dbReference type="ARBA" id="ARBA00023015"/>
    </source>
</evidence>
<dbReference type="PROSITE" id="PS51293">
    <property type="entry name" value="SANT"/>
    <property type="match status" value="1"/>
</dbReference>
<dbReference type="InterPro" id="IPR032450">
    <property type="entry name" value="SMARCC_N"/>
</dbReference>
<name>A0AA41SQW0_SCICA</name>
<evidence type="ECO:0000256" key="1">
    <source>
        <dbReference type="ARBA" id="ARBA00004123"/>
    </source>
</evidence>
<keyword evidence="12" id="KW-0472">Membrane</keyword>
<dbReference type="PROSITE" id="PS50090">
    <property type="entry name" value="MYB_LIKE"/>
    <property type="match status" value="1"/>
</dbReference>
<evidence type="ECO:0000256" key="10">
    <source>
        <dbReference type="SAM" id="Coils"/>
    </source>
</evidence>
<dbReference type="Pfam" id="PF06566">
    <property type="entry name" value="Chon_Sulph_att"/>
    <property type="match status" value="1"/>
</dbReference>
<evidence type="ECO:0000256" key="8">
    <source>
        <dbReference type="ARBA" id="ARBA00049655"/>
    </source>
</evidence>
<dbReference type="SMART" id="SM00717">
    <property type="entry name" value="SANT"/>
    <property type="match status" value="1"/>
</dbReference>
<feature type="coiled-coil region" evidence="10">
    <location>
        <begin position="923"/>
        <end position="954"/>
    </location>
</feature>
<feature type="compositionally biased region" description="Acidic residues" evidence="11">
    <location>
        <begin position="1329"/>
        <end position="1341"/>
    </location>
</feature>
<feature type="compositionally biased region" description="Acidic residues" evidence="11">
    <location>
        <begin position="1264"/>
        <end position="1273"/>
    </location>
</feature>
<dbReference type="Gene3D" id="1.10.10.10">
    <property type="entry name" value="Winged helix-like DNA-binding domain superfamily/Winged helix DNA-binding domain"/>
    <property type="match status" value="1"/>
</dbReference>
<dbReference type="PROSITE" id="PS52032">
    <property type="entry name" value="MARR_BRCT_CHROMO"/>
    <property type="match status" value="1"/>
</dbReference>
<dbReference type="GO" id="GO:0048858">
    <property type="term" value="P:cell projection morphogenesis"/>
    <property type="evidence" value="ECO:0007669"/>
    <property type="project" value="TreeGrafter"/>
</dbReference>
<dbReference type="InterPro" id="IPR017884">
    <property type="entry name" value="SANT_dom"/>
</dbReference>
<feature type="compositionally biased region" description="Low complexity" evidence="11">
    <location>
        <begin position="966"/>
        <end position="1002"/>
    </location>
</feature>
<keyword evidence="6" id="KW-0539">Nucleus</keyword>
<evidence type="ECO:0000256" key="2">
    <source>
        <dbReference type="ARBA" id="ARBA00020263"/>
    </source>
</evidence>
<proteinExistence type="inferred from homology"/>
<evidence type="ECO:0000256" key="3">
    <source>
        <dbReference type="ARBA" id="ARBA00022853"/>
    </source>
</evidence>
<dbReference type="Pfam" id="PF00249">
    <property type="entry name" value="Myb_DNA-binding"/>
    <property type="match status" value="1"/>
</dbReference>
<dbReference type="InterPro" id="IPR001005">
    <property type="entry name" value="SANT/Myb"/>
</dbReference>
<dbReference type="InterPro" id="IPR007526">
    <property type="entry name" value="SWIRM"/>
</dbReference>
<dbReference type="FunFam" id="1.10.10.60:FF:000014">
    <property type="entry name" value="SWI/SNF complex subunit SMARCC2 isoform C"/>
    <property type="match status" value="1"/>
</dbReference>
<keyword evidence="10" id="KW-0175">Coiled coil</keyword>
<protein>
    <recommendedName>
        <fullName evidence="2">Elongator complex protein 6</fullName>
    </recommendedName>
    <alternativeName>
        <fullName evidence="7">Protein TMEM103</fullName>
    </alternativeName>
</protein>
<evidence type="ECO:0000256" key="6">
    <source>
        <dbReference type="ARBA" id="ARBA00023242"/>
    </source>
</evidence>
<keyword evidence="3 9" id="KW-0156">Chromatin regulator</keyword>
<dbReference type="InterPro" id="IPR036388">
    <property type="entry name" value="WH-like_DNA-bd_sf"/>
</dbReference>
<dbReference type="InterPro" id="IPR049898">
    <property type="entry name" value="MARR_BRCT_CHROMO"/>
</dbReference>
<sequence length="1869" mass="207517">MRTMIFTKPALFTQMLIIQEVIIIYLLQEGRQQSPLVTVYRRKDGGPAGKFWESPETVSQLDSVRVWLGKHYKKYVHADAPTNKTLSGLVVQLLQFQEDAFGKHVTNPAFTKLPAKCFMDFKAGGTLCHILGAAYKYKNEQGWRRFDLQNPSRMDRNVEMFMNIEKTLVQNNCLTRPNIYLIPDIDLKLANKLKDIIKRHQGTFTEEKSKASHHIYPYPSSQEDEEWLRPVMRKDKQVLVHWGFYPDSYDTWIHSNDVDAEIEDPPIPEKPWKVHVKWILDTDVFNEWMNEEDYEVDENRKPVSFRQRISTKNEEPVRSPERRDRKASANARKRKHSPSPPPPTPTESRKKSGKKGQANLYGKRRSQKEEDEQEDLTKDMEDPTPVPNIEEVVLPKNVNPKKDSENTPVKGGTVADLDEQDEETITTGGKEDEDPSKGDQSRSVDPGEDNVTEQTNHIIIPSYASWFDYNCIHVIERRALPEFFNGKNKSKTPEIYLAYRNFMIDTYRLNPQEYLTSTACRRNLTGDVCAVMRVHAFLEQWGLVNYQVDPESRPMAMGPPPTPHFNVLADTPSGLVPLHLRSPQVPAAQQMLNFPEKNKEKPIDLQNFGLRTDIYSKKTLAKSKGASAGREWTEQETLLLLEALEMYKDDWNKVSEHVGSRTQDECILHFLRLPIEDPYLENSDASLGPLAYQPVPFSQSGNPVMSTVAFLASVVDPRVASAAAKAALEEFSRVREEVPLELVEAHVKKVQEAARASGKVDPTYGLESSCIAGTGPEEPEKLEGAEEEKMETDPDVQQPEKTENKVENETDEGDKAQDGENEKNSEKEQDSEVSEDIKSEEKETEENKELTDTCKERESDTGKKKVEHEISEGNVATAAAAALASAATKAKHLAAVEERKIKSLVALLVETQMKKLEIKLRHFEELETIMDREKEALEQQRQQLLTERQNFHMEQLKYAELRARQQMEQQQHSQNPQQAHQHSGGPGLAPLGAAGHPGMMPHQQPPPYPLMHHQMPPPHPPQPGQIPGPGSMMPGQPMPGRMIPTVAANIHPAGSGPAPPGMPPIPGNILGPRVPLTAPNGMSREAGSAVEAEELIRSVLSWEPHANDTREEAGLPGTGEGETLWTAPGSELASVGPGVGPEEALESSAAVTGTAWLEVDSPGLGGVTAETGSGDAQALPATLQAPDGAFGQSTVPPATSEATEASGPPSPTAFDKQSPGPELPKESPLEVWLNLGGSTPDPQGPEPTDPLQGTPEPQPASDIIDIDYFEGLDSEGRGADLGSFPGSPGTSENHPDTEGETPSWSLLDLYDDFTPFDESDFYPTTSFYDDLEEEEDDDEDKDAVGGGDLEDDSDLFVPTDKPGVGPGTGQPTSRWHAVPPQHTLGMVPSSSIALRPRPGEPGRDLASNENGTECRSGFVRHNGSCRSVCDLFPSYCHNGGQCYLVENIGAFCRCNTQDYIWHKGMRCESIITDFQVMCVAVGSAALVLLLLFMMTVFFAKKLYLLKTENTKLRRTNKFRTPSELHNDNFSLSTIAEGSHPNVRKFCDTPRISSPNARALAHYDNVICQDDPSAPHKIQEVLKSCLKEEESFNIQNSMSPKLEGGKGDQADLEGVSLTMARERGQLIFLEGLKSSVDVFFQDQEEPHPLQFLREASAGNLEPLYQFVREALKPVDNGETTWKCPVLLVDDLSVLLSLGLGAVAVLDFIHYCRATVCQELKGNVVALVHDSGDAEDEENNILLYGLSHQSHLILRAEGLATGFCKDVHGQVCRGWCQGLTWQWAVCPMLMSPELYREGVRSERGNPGLGHSFRWKGSLRSYVGTSQRPVLDSAYPHEPGHTFYSGPICEQSRGLLKRRQLCRVNCRGCDIK</sequence>
<gene>
    <name evidence="17" type="ORF">SUZIE_117660</name>
</gene>
<comment type="caution">
    <text evidence="17">The sequence shown here is derived from an EMBL/GenBank/DDBJ whole genome shotgun (WGS) entry which is preliminary data.</text>
</comment>
<feature type="region of interest" description="Disordered" evidence="11">
    <location>
        <begin position="305"/>
        <end position="455"/>
    </location>
</feature>
<evidence type="ECO:0000259" key="15">
    <source>
        <dbReference type="PROSITE" id="PS51293"/>
    </source>
</evidence>
<dbReference type="Pfam" id="PF09807">
    <property type="entry name" value="ELP6"/>
    <property type="match status" value="1"/>
</dbReference>
<dbReference type="Pfam" id="PF16496">
    <property type="entry name" value="SWIRM-assoc_2"/>
    <property type="match status" value="1"/>
</dbReference>
<evidence type="ECO:0000256" key="12">
    <source>
        <dbReference type="SAM" id="Phobius"/>
    </source>
</evidence>
<feature type="region of interest" description="Disordered" evidence="11">
    <location>
        <begin position="964"/>
        <end position="1026"/>
    </location>
</feature>
<dbReference type="GO" id="GO:0016514">
    <property type="term" value="C:SWI/SNF complex"/>
    <property type="evidence" value="ECO:0007669"/>
    <property type="project" value="UniProtKB-UniRule"/>
</dbReference>
<evidence type="ECO:0000313" key="17">
    <source>
        <dbReference type="EMBL" id="MBZ3872383.1"/>
    </source>
</evidence>
<feature type="transmembrane region" description="Helical" evidence="12">
    <location>
        <begin position="1474"/>
        <end position="1499"/>
    </location>
</feature>
<feature type="compositionally biased region" description="Basic and acidic residues" evidence="11">
    <location>
        <begin position="311"/>
        <end position="327"/>
    </location>
</feature>
<organism evidence="17 18">
    <name type="scientific">Sciurus carolinensis</name>
    <name type="common">Eastern gray squirrel</name>
    <dbReference type="NCBI Taxonomy" id="30640"/>
    <lineage>
        <taxon>Eukaryota</taxon>
        <taxon>Metazoa</taxon>
        <taxon>Chordata</taxon>
        <taxon>Craniata</taxon>
        <taxon>Vertebrata</taxon>
        <taxon>Euteleostomi</taxon>
        <taxon>Mammalia</taxon>
        <taxon>Eutheria</taxon>
        <taxon>Euarchontoglires</taxon>
        <taxon>Glires</taxon>
        <taxon>Rodentia</taxon>
        <taxon>Sciuromorpha</taxon>
        <taxon>Sciuridae</taxon>
        <taxon>Sciurinae</taxon>
        <taxon>Sciurini</taxon>
        <taxon>Sciurus</taxon>
    </lineage>
</organism>
<keyword evidence="18" id="KW-1185">Reference proteome</keyword>
<feature type="domain" description="SANT" evidence="15">
    <location>
        <begin position="627"/>
        <end position="678"/>
    </location>
</feature>
<evidence type="ECO:0000259" key="13">
    <source>
        <dbReference type="PROSITE" id="PS50090"/>
    </source>
</evidence>
<evidence type="ECO:0000259" key="16">
    <source>
        <dbReference type="PROSITE" id="PS52032"/>
    </source>
</evidence>
<dbReference type="Pfam" id="PF16495">
    <property type="entry name" value="SWIRM-assoc_1"/>
    <property type="match status" value="1"/>
</dbReference>
<feature type="region of interest" description="Disordered" evidence="11">
    <location>
        <begin position="1186"/>
        <end position="1304"/>
    </location>
</feature>
<feature type="compositionally biased region" description="Basic and acidic residues" evidence="11">
    <location>
        <begin position="798"/>
        <end position="869"/>
    </location>
</feature>
<evidence type="ECO:0000256" key="5">
    <source>
        <dbReference type="ARBA" id="ARBA00023163"/>
    </source>
</evidence>
<dbReference type="SUPFAM" id="SSF52113">
    <property type="entry name" value="BRCT domain"/>
    <property type="match status" value="1"/>
</dbReference>
<dbReference type="InterPro" id="IPR018627">
    <property type="entry name" value="ELP6"/>
</dbReference>
<dbReference type="InterPro" id="IPR009057">
    <property type="entry name" value="Homeodomain-like_sf"/>
</dbReference>
<dbReference type="InterPro" id="IPR032448">
    <property type="entry name" value="SWIRM-assoc"/>
</dbReference>
<dbReference type="Pfam" id="PF16498">
    <property type="entry name" value="SWIRM-assoc_3"/>
    <property type="match status" value="1"/>
</dbReference>
<dbReference type="Gene3D" id="3.40.50.300">
    <property type="entry name" value="P-loop containing nucleotide triphosphate hydrolases"/>
    <property type="match status" value="1"/>
</dbReference>
<feature type="domain" description="Myb-like" evidence="13">
    <location>
        <begin position="632"/>
        <end position="674"/>
    </location>
</feature>
<dbReference type="GO" id="GO:0045202">
    <property type="term" value="C:synapse"/>
    <property type="evidence" value="ECO:0007669"/>
    <property type="project" value="TreeGrafter"/>
</dbReference>
<dbReference type="InterPro" id="IPR027417">
    <property type="entry name" value="P-loop_NTPase"/>
</dbReference>
<keyword evidence="4" id="KW-0805">Transcription regulation</keyword>
<keyword evidence="12" id="KW-0812">Transmembrane</keyword>
<dbReference type="Gene3D" id="1.10.10.60">
    <property type="entry name" value="Homeodomain-like"/>
    <property type="match status" value="1"/>
</dbReference>
<evidence type="ECO:0000259" key="14">
    <source>
        <dbReference type="PROSITE" id="PS50934"/>
    </source>
</evidence>
<dbReference type="GO" id="GO:0002098">
    <property type="term" value="P:tRNA wobble uridine modification"/>
    <property type="evidence" value="ECO:0007669"/>
    <property type="project" value="InterPro"/>
</dbReference>
<feature type="region of interest" description="Disordered" evidence="11">
    <location>
        <begin position="1390"/>
        <end position="1409"/>
    </location>
</feature>
<keyword evidence="12" id="KW-1133">Transmembrane helix</keyword>
<dbReference type="PANTHER" id="PTHR15381">
    <property type="entry name" value="CHONDROITIN SULFATE PROTEOGLYCAN 5 -RELATED"/>
    <property type="match status" value="1"/>
</dbReference>
<feature type="compositionally biased region" description="Acidic residues" evidence="11">
    <location>
        <begin position="785"/>
        <end position="794"/>
    </location>
</feature>
<accession>A0AA41SQW0</accession>
<dbReference type="GO" id="GO:0071565">
    <property type="term" value="C:nBAF complex"/>
    <property type="evidence" value="ECO:0007669"/>
    <property type="project" value="UniProtKB-ARBA"/>
</dbReference>
<dbReference type="GO" id="GO:0006338">
    <property type="term" value="P:chromatin remodeling"/>
    <property type="evidence" value="ECO:0007669"/>
    <property type="project" value="UniProtKB-UniRule"/>
</dbReference>
<dbReference type="FunFam" id="1.10.10.10:FF:000020">
    <property type="entry name" value="SWI/SNF complex subunit SMARCC2 isoform c"/>
    <property type="match status" value="1"/>
</dbReference>
<dbReference type="InterPro" id="IPR010555">
    <property type="entry name" value="CSPG5_S_attach_dom"/>
</dbReference>
<dbReference type="SUPFAM" id="SSF46689">
    <property type="entry name" value="Homeodomain-like"/>
    <property type="match status" value="2"/>
</dbReference>
<dbReference type="GO" id="GO:0033588">
    <property type="term" value="C:elongator holoenzyme complex"/>
    <property type="evidence" value="ECO:0007669"/>
    <property type="project" value="InterPro"/>
</dbReference>
<dbReference type="PROSITE" id="PS50934">
    <property type="entry name" value="SWIRM"/>
    <property type="match status" value="1"/>
</dbReference>
<evidence type="ECO:0000313" key="18">
    <source>
        <dbReference type="Proteomes" id="UP001166674"/>
    </source>
</evidence>
<feature type="region of interest" description="Disordered" evidence="11">
    <location>
        <begin position="1101"/>
        <end position="1149"/>
    </location>
</feature>
<feature type="region of interest" description="Disordered" evidence="11">
    <location>
        <begin position="1318"/>
        <end position="1377"/>
    </location>
</feature>
<dbReference type="GO" id="GO:0006355">
    <property type="term" value="P:regulation of DNA-templated transcription"/>
    <property type="evidence" value="ECO:0007669"/>
    <property type="project" value="UniProtKB-ARBA"/>
</dbReference>
<dbReference type="InterPro" id="IPR036420">
    <property type="entry name" value="BRCT_dom_sf"/>
</dbReference>
<dbReference type="Proteomes" id="UP001166674">
    <property type="component" value="Unassembled WGS sequence"/>
</dbReference>
<dbReference type="Pfam" id="PF04433">
    <property type="entry name" value="SWIRM"/>
    <property type="match status" value="1"/>
</dbReference>
<feature type="domain" description="SWIRM" evidence="14">
    <location>
        <begin position="458"/>
        <end position="555"/>
    </location>
</feature>
<dbReference type="PANTHER" id="PTHR15381:SF1">
    <property type="entry name" value="CHONDROITIN SULFATE PROTEOGLYCAN 5"/>
    <property type="match status" value="1"/>
</dbReference>
<feature type="region of interest" description="Disordered" evidence="11">
    <location>
        <begin position="754"/>
        <end position="869"/>
    </location>
</feature>
<comment type="similarity">
    <text evidence="8 9">Belongs to the SMARCC family.</text>
</comment>
<feature type="compositionally biased region" description="Pro residues" evidence="11">
    <location>
        <begin position="1003"/>
        <end position="1026"/>
    </location>
</feature>
<reference evidence="17" key="1">
    <citation type="submission" date="2020-03" db="EMBL/GenBank/DDBJ databases">
        <title>Studies in the Genomics of Life Span.</title>
        <authorList>
            <person name="Glass D."/>
        </authorList>
    </citation>
    <scope>NUCLEOTIDE SEQUENCE</scope>
    <source>
        <strain evidence="17">SUZIE</strain>
        <tissue evidence="17">Muscle</tissue>
    </source>
</reference>
<evidence type="ECO:0000256" key="11">
    <source>
        <dbReference type="SAM" id="MobiDB-lite"/>
    </source>
</evidence>
<feature type="region of interest" description="MarR-like, BRCT and chromo domains module" evidence="9">
    <location>
        <begin position="37"/>
        <end position="311"/>
    </location>
</feature>
<keyword evidence="5" id="KW-0804">Transcription</keyword>
<evidence type="ECO:0000256" key="9">
    <source>
        <dbReference type="PROSITE-ProRule" id="PRU01376"/>
    </source>
</evidence>
<feature type="domain" description="Chromo" evidence="16">
    <location>
        <begin position="37"/>
        <end position="311"/>
    </location>
</feature>
<dbReference type="GO" id="GO:0071564">
    <property type="term" value="C:npBAF complex"/>
    <property type="evidence" value="ECO:0007669"/>
    <property type="project" value="UniProtKB-ARBA"/>
</dbReference>
<dbReference type="EMBL" id="JAATJV010186700">
    <property type="protein sequence ID" value="MBZ3872383.1"/>
    <property type="molecule type" value="Genomic_DNA"/>
</dbReference>
<comment type="subcellular location">
    <subcellularLocation>
        <location evidence="1">Nucleus</location>
    </subcellularLocation>
</comment>
<evidence type="ECO:0000256" key="7">
    <source>
        <dbReference type="ARBA" id="ARBA00045027"/>
    </source>
</evidence>
<dbReference type="InterPro" id="IPR032451">
    <property type="entry name" value="SMARCC_C"/>
</dbReference>